<dbReference type="PROSITE" id="PS01125">
    <property type="entry name" value="ROK"/>
    <property type="match status" value="1"/>
</dbReference>
<proteinExistence type="inferred from homology"/>
<dbReference type="EMBL" id="BONJ01000001">
    <property type="protein sequence ID" value="GIG11988.1"/>
    <property type="molecule type" value="Genomic_DNA"/>
</dbReference>
<dbReference type="PANTHER" id="PTHR18964">
    <property type="entry name" value="ROK (REPRESSOR, ORF, KINASE) FAMILY"/>
    <property type="match status" value="1"/>
</dbReference>
<dbReference type="InterPro" id="IPR043129">
    <property type="entry name" value="ATPase_NBD"/>
</dbReference>
<name>A0A8J3PD34_9ACTN</name>
<sequence>MTGYVAALDIGGTTIKSALHHGVTTTAHHRRPTPRQLGPEAVVAAVLDEARALVEHGTARHGTPPAALGVACLGMVDEHTGTAVASSAIGWHDVPLRELLAAATGLPVTVTNDLRAAAHAEARTRDDDDFLFVAVGTGIGGAIVTGGDVRTGAHQRAGEIGHLTVHQGGYRCGCGAHGCLEAEASASAVARRHHAATGGQATARDVARLAATGDTAAAAVWQTTVSRLATGLSMAATLLDPGVVVVGGGLSLAGEQLLGPLREAFERRFRMPRPPRLVLSTHGDESACVGAALMALEARA</sequence>
<keyword evidence="3" id="KW-1185">Reference proteome</keyword>
<keyword evidence="2" id="KW-0808">Transferase</keyword>
<dbReference type="Gene3D" id="3.30.420.40">
    <property type="match status" value="2"/>
</dbReference>
<reference evidence="2" key="1">
    <citation type="submission" date="2021-01" db="EMBL/GenBank/DDBJ databases">
        <title>Whole genome shotgun sequence of Catellatospora methionotrophica NBRC 14553.</title>
        <authorList>
            <person name="Komaki H."/>
            <person name="Tamura T."/>
        </authorList>
    </citation>
    <scope>NUCLEOTIDE SEQUENCE</scope>
    <source>
        <strain evidence="2">NBRC 14553</strain>
    </source>
</reference>
<gene>
    <name evidence="2" type="ORF">Cme02nite_03200</name>
</gene>
<dbReference type="SUPFAM" id="SSF53067">
    <property type="entry name" value="Actin-like ATPase domain"/>
    <property type="match status" value="1"/>
</dbReference>
<dbReference type="PANTHER" id="PTHR18964:SF149">
    <property type="entry name" value="BIFUNCTIONAL UDP-N-ACETYLGLUCOSAMINE 2-EPIMERASE_N-ACETYLMANNOSAMINE KINASE"/>
    <property type="match status" value="1"/>
</dbReference>
<organism evidence="2 3">
    <name type="scientific">Catellatospora methionotrophica</name>
    <dbReference type="NCBI Taxonomy" id="121620"/>
    <lineage>
        <taxon>Bacteria</taxon>
        <taxon>Bacillati</taxon>
        <taxon>Actinomycetota</taxon>
        <taxon>Actinomycetes</taxon>
        <taxon>Micromonosporales</taxon>
        <taxon>Micromonosporaceae</taxon>
        <taxon>Catellatospora</taxon>
    </lineage>
</organism>
<dbReference type="Proteomes" id="UP000660339">
    <property type="component" value="Unassembled WGS sequence"/>
</dbReference>
<evidence type="ECO:0000256" key="1">
    <source>
        <dbReference type="ARBA" id="ARBA00006479"/>
    </source>
</evidence>
<accession>A0A8J3PD34</accession>
<dbReference type="InterPro" id="IPR049874">
    <property type="entry name" value="ROK_cs"/>
</dbReference>
<dbReference type="Pfam" id="PF00480">
    <property type="entry name" value="ROK"/>
    <property type="match status" value="1"/>
</dbReference>
<dbReference type="InterPro" id="IPR000600">
    <property type="entry name" value="ROK"/>
</dbReference>
<comment type="caution">
    <text evidence="2">The sequence shown here is derived from an EMBL/GenBank/DDBJ whole genome shotgun (WGS) entry which is preliminary data.</text>
</comment>
<dbReference type="GO" id="GO:0016301">
    <property type="term" value="F:kinase activity"/>
    <property type="evidence" value="ECO:0007669"/>
    <property type="project" value="UniProtKB-KW"/>
</dbReference>
<dbReference type="AlphaFoldDB" id="A0A8J3PD34"/>
<evidence type="ECO:0000313" key="3">
    <source>
        <dbReference type="Proteomes" id="UP000660339"/>
    </source>
</evidence>
<evidence type="ECO:0000313" key="2">
    <source>
        <dbReference type="EMBL" id="GIG11988.1"/>
    </source>
</evidence>
<comment type="similarity">
    <text evidence="1">Belongs to the ROK (NagC/XylR) family.</text>
</comment>
<keyword evidence="2" id="KW-0418">Kinase</keyword>
<protein>
    <submittedName>
        <fullName evidence="2">Sugar kinase</fullName>
    </submittedName>
</protein>
<dbReference type="RefSeq" id="WP_166380443.1">
    <property type="nucleotide sequence ID" value="NZ_BAAATT010000011.1"/>
</dbReference>